<dbReference type="STRING" id="161355.PS9374_00992"/>
<dbReference type="Proteomes" id="UP000077701">
    <property type="component" value="Unassembled WGS sequence"/>
</dbReference>
<dbReference type="AlphaFoldDB" id="A0A171BNC5"/>
<gene>
    <name evidence="1" type="ORF">PS9374_00992</name>
</gene>
<evidence type="ECO:0000313" key="2">
    <source>
        <dbReference type="Proteomes" id="UP000077701"/>
    </source>
</evidence>
<name>A0A171BNC5_9ACTN</name>
<reference evidence="1 2" key="1">
    <citation type="journal article" date="2016" name="Genome Announc.">
        <title>Draft Genome Sequence of Planomonospora sphaerica JCM9374, a Rare Actinomycete.</title>
        <authorList>
            <person name="Dohra H."/>
            <person name="Suzuki T."/>
            <person name="Inoue Y."/>
            <person name="Kodani S."/>
        </authorList>
    </citation>
    <scope>NUCLEOTIDE SEQUENCE [LARGE SCALE GENOMIC DNA]</scope>
    <source>
        <strain evidence="1 2">JCM 9374</strain>
    </source>
</reference>
<keyword evidence="2" id="KW-1185">Reference proteome</keyword>
<dbReference type="RefSeq" id="WP_068894751.1">
    <property type="nucleotide sequence ID" value="NZ_BDCX01000002.1"/>
</dbReference>
<dbReference type="OrthoDB" id="3538149at2"/>
<comment type="caution">
    <text evidence="1">The sequence shown here is derived from an EMBL/GenBank/DDBJ whole genome shotgun (WGS) entry which is preliminary data.</text>
</comment>
<organism evidence="1 2">
    <name type="scientific">Planomonospora sphaerica</name>
    <dbReference type="NCBI Taxonomy" id="161355"/>
    <lineage>
        <taxon>Bacteria</taxon>
        <taxon>Bacillati</taxon>
        <taxon>Actinomycetota</taxon>
        <taxon>Actinomycetes</taxon>
        <taxon>Streptosporangiales</taxon>
        <taxon>Streptosporangiaceae</taxon>
        <taxon>Planomonospora</taxon>
    </lineage>
</organism>
<dbReference type="EMBL" id="BDCX01000002">
    <property type="protein sequence ID" value="GAT65359.1"/>
    <property type="molecule type" value="Genomic_DNA"/>
</dbReference>
<proteinExistence type="predicted"/>
<evidence type="ECO:0000313" key="1">
    <source>
        <dbReference type="EMBL" id="GAT65359.1"/>
    </source>
</evidence>
<reference evidence="2" key="2">
    <citation type="submission" date="2016-04" db="EMBL/GenBank/DDBJ databases">
        <title>Planomonospora sphaerica JCM9374 whole genome shotgun sequence.</title>
        <authorList>
            <person name="Suzuki T."/>
            <person name="Dohra H."/>
            <person name="Kodani S."/>
        </authorList>
    </citation>
    <scope>NUCLEOTIDE SEQUENCE [LARGE SCALE GENOMIC DNA]</scope>
    <source>
        <strain evidence="2">JCM 9374</strain>
    </source>
</reference>
<sequence length="95" mass="10812">MTVGERYERFMHLVRLGWDLHGLGACASLVLPASGEPVLEVRTADGGPVRITVIRRYCGCVFTWRPWWARLWRRDKWVVAEADNAADIIMAEVNA</sequence>
<accession>A0A171BNC5</accession>
<protein>
    <submittedName>
        <fullName evidence="1">Uncharacterized protein</fullName>
    </submittedName>
</protein>